<dbReference type="OrthoDB" id="8479094at2"/>
<feature type="transmembrane region" description="Helical" evidence="10">
    <location>
        <begin position="182"/>
        <end position="202"/>
    </location>
</feature>
<evidence type="ECO:0000259" key="11">
    <source>
        <dbReference type="Pfam" id="PF01061"/>
    </source>
</evidence>
<evidence type="ECO:0000256" key="6">
    <source>
        <dbReference type="ARBA" id="ARBA00022692"/>
    </source>
</evidence>
<dbReference type="EMBL" id="FXYE01000002">
    <property type="protein sequence ID" value="SMX46411.1"/>
    <property type="molecule type" value="Genomic_DNA"/>
</dbReference>
<dbReference type="InterPro" id="IPR000412">
    <property type="entry name" value="ABC_2_transport"/>
</dbReference>
<dbReference type="GO" id="GO:0140359">
    <property type="term" value="F:ABC-type transporter activity"/>
    <property type="evidence" value="ECO:0007669"/>
    <property type="project" value="InterPro"/>
</dbReference>
<keyword evidence="13" id="KW-1185">Reference proteome</keyword>
<dbReference type="Proteomes" id="UP000202922">
    <property type="component" value="Unassembled WGS sequence"/>
</dbReference>
<evidence type="ECO:0000256" key="3">
    <source>
        <dbReference type="ARBA" id="ARBA00022448"/>
    </source>
</evidence>
<feature type="transmembrane region" description="Helical" evidence="10">
    <location>
        <begin position="106"/>
        <end position="132"/>
    </location>
</feature>
<keyword evidence="4" id="KW-1003">Cell membrane</keyword>
<evidence type="ECO:0000256" key="9">
    <source>
        <dbReference type="ARBA" id="ARBA00023136"/>
    </source>
</evidence>
<feature type="domain" description="ABC-2 type transporter transmembrane" evidence="11">
    <location>
        <begin position="13"/>
        <end position="220"/>
    </location>
</feature>
<dbReference type="RefSeq" id="WP_093968156.1">
    <property type="nucleotide sequence ID" value="NZ_FXYE01000002.1"/>
</dbReference>
<feature type="transmembrane region" description="Helical" evidence="10">
    <location>
        <begin position="222"/>
        <end position="248"/>
    </location>
</feature>
<proteinExistence type="inferred from homology"/>
<evidence type="ECO:0000256" key="8">
    <source>
        <dbReference type="ARBA" id="ARBA00023047"/>
    </source>
</evidence>
<evidence type="ECO:0000256" key="4">
    <source>
        <dbReference type="ARBA" id="ARBA00022475"/>
    </source>
</evidence>
<dbReference type="PANTHER" id="PTHR30413">
    <property type="entry name" value="INNER MEMBRANE TRANSPORT PERMEASE"/>
    <property type="match status" value="1"/>
</dbReference>
<comment type="subcellular location">
    <subcellularLocation>
        <location evidence="1">Cell membrane</location>
        <topology evidence="1">Multi-pass membrane protein</topology>
    </subcellularLocation>
</comment>
<protein>
    <submittedName>
        <fullName evidence="12">Polysialic acid transport protein KpsM</fullName>
    </submittedName>
</protein>
<evidence type="ECO:0000256" key="10">
    <source>
        <dbReference type="SAM" id="Phobius"/>
    </source>
</evidence>
<gene>
    <name evidence="12" type="primary">kpsM_1</name>
    <name evidence="12" type="ORF">COL8621_03103</name>
</gene>
<evidence type="ECO:0000256" key="7">
    <source>
        <dbReference type="ARBA" id="ARBA00022989"/>
    </source>
</evidence>
<keyword evidence="8" id="KW-0625">Polysaccharide transport</keyword>
<accession>A0A238KUX5</accession>
<comment type="similarity">
    <text evidence="2">Belongs to the ABC-2 integral membrane protein family.</text>
</comment>
<keyword evidence="3" id="KW-0813">Transport</keyword>
<dbReference type="AlphaFoldDB" id="A0A238KUX5"/>
<dbReference type="InterPro" id="IPR013525">
    <property type="entry name" value="ABC2_TM"/>
</dbReference>
<evidence type="ECO:0000313" key="13">
    <source>
        <dbReference type="Proteomes" id="UP000202922"/>
    </source>
</evidence>
<feature type="transmembrane region" description="Helical" evidence="10">
    <location>
        <begin position="32"/>
        <end position="53"/>
    </location>
</feature>
<evidence type="ECO:0000256" key="5">
    <source>
        <dbReference type="ARBA" id="ARBA00022597"/>
    </source>
</evidence>
<reference evidence="13" key="1">
    <citation type="submission" date="2017-05" db="EMBL/GenBank/DDBJ databases">
        <authorList>
            <person name="Rodrigo-Torres L."/>
            <person name="Arahal R. D."/>
            <person name="Lucena T."/>
        </authorList>
    </citation>
    <scope>NUCLEOTIDE SEQUENCE [LARGE SCALE GENOMIC DNA]</scope>
    <source>
        <strain evidence="13">CECT 8621</strain>
    </source>
</reference>
<feature type="transmembrane region" description="Helical" evidence="10">
    <location>
        <begin position="65"/>
        <end position="85"/>
    </location>
</feature>
<dbReference type="GO" id="GO:0043190">
    <property type="term" value="C:ATP-binding cassette (ABC) transporter complex"/>
    <property type="evidence" value="ECO:0007669"/>
    <property type="project" value="InterPro"/>
</dbReference>
<dbReference type="GO" id="GO:0015920">
    <property type="term" value="P:lipopolysaccharide transport"/>
    <property type="evidence" value="ECO:0007669"/>
    <property type="project" value="TreeGrafter"/>
</dbReference>
<evidence type="ECO:0000313" key="12">
    <source>
        <dbReference type="EMBL" id="SMX46411.1"/>
    </source>
</evidence>
<dbReference type="Pfam" id="PF01061">
    <property type="entry name" value="ABC2_membrane"/>
    <property type="match status" value="1"/>
</dbReference>
<dbReference type="PRINTS" id="PR00164">
    <property type="entry name" value="ABC2TRNSPORT"/>
</dbReference>
<evidence type="ECO:0000256" key="2">
    <source>
        <dbReference type="ARBA" id="ARBA00007783"/>
    </source>
</evidence>
<dbReference type="GO" id="GO:0015774">
    <property type="term" value="P:polysaccharide transport"/>
    <property type="evidence" value="ECO:0007669"/>
    <property type="project" value="UniProtKB-KW"/>
</dbReference>
<keyword evidence="7 10" id="KW-1133">Transmembrane helix</keyword>
<name>A0A238KUX5_9RHOB</name>
<sequence>MQHSRSVAAPRTVFALILREVASTHGRSKGGYLWAVIEPVGGIALLTLVFSFAFRTPPLGDSFPLFYATGFLPFLMYQDVAQKLTTTLRFSKPLLFYPRVTFADALIARFLLGSLMQLAVSGVIILGILATFRIGTFVDLPEIALAYAMAASLGLGVGTLNCCLTSLFPLWERVWAIANRPLFLVSTIFFLFETVPPAYRAWLWFNPLAHVIGQMRKGFYPMYAGAFVSPLYVFGMASVMLAAGLMLLRRHHSAILND</sequence>
<keyword evidence="6 10" id="KW-0812">Transmembrane</keyword>
<feature type="transmembrane region" description="Helical" evidence="10">
    <location>
        <begin position="144"/>
        <end position="170"/>
    </location>
</feature>
<organism evidence="12 13">
    <name type="scientific">Actibacterium lipolyticum</name>
    <dbReference type="NCBI Taxonomy" id="1524263"/>
    <lineage>
        <taxon>Bacteria</taxon>
        <taxon>Pseudomonadati</taxon>
        <taxon>Pseudomonadota</taxon>
        <taxon>Alphaproteobacteria</taxon>
        <taxon>Rhodobacterales</taxon>
        <taxon>Roseobacteraceae</taxon>
        <taxon>Actibacterium</taxon>
    </lineage>
</organism>
<keyword evidence="5" id="KW-0762">Sugar transport</keyword>
<keyword evidence="9 10" id="KW-0472">Membrane</keyword>
<dbReference type="PANTHER" id="PTHR30413:SF10">
    <property type="entry name" value="CAPSULE POLYSACCHARIDE EXPORT INNER-MEMBRANE PROTEIN CTRC"/>
    <property type="match status" value="1"/>
</dbReference>
<evidence type="ECO:0000256" key="1">
    <source>
        <dbReference type="ARBA" id="ARBA00004651"/>
    </source>
</evidence>